<keyword evidence="2" id="KW-1185">Reference proteome</keyword>
<feature type="non-terminal residue" evidence="1">
    <location>
        <position position="1"/>
    </location>
</feature>
<evidence type="ECO:0000313" key="2">
    <source>
        <dbReference type="Proteomes" id="UP001177023"/>
    </source>
</evidence>
<gene>
    <name evidence="1" type="ORF">MSPICULIGERA_LOCUS3113</name>
</gene>
<proteinExistence type="predicted"/>
<sequence>MPYVSMQEISLDDDFVRNDMPRLTDSLSDWFTEDSCCYTAKDAIKDLNDATTWSPSSPLKNAKQKSETPEFNYFPYHSGEADAQLHIVEYTPYSAKRGGRQNG</sequence>
<name>A0AA36C8Q6_9BILA</name>
<protein>
    <submittedName>
        <fullName evidence="1">Uncharacterized protein</fullName>
    </submittedName>
</protein>
<comment type="caution">
    <text evidence="1">The sequence shown here is derived from an EMBL/GenBank/DDBJ whole genome shotgun (WGS) entry which is preliminary data.</text>
</comment>
<organism evidence="1 2">
    <name type="scientific">Mesorhabditis spiculigera</name>
    <dbReference type="NCBI Taxonomy" id="96644"/>
    <lineage>
        <taxon>Eukaryota</taxon>
        <taxon>Metazoa</taxon>
        <taxon>Ecdysozoa</taxon>
        <taxon>Nematoda</taxon>
        <taxon>Chromadorea</taxon>
        <taxon>Rhabditida</taxon>
        <taxon>Rhabditina</taxon>
        <taxon>Rhabditomorpha</taxon>
        <taxon>Rhabditoidea</taxon>
        <taxon>Rhabditidae</taxon>
        <taxon>Mesorhabditinae</taxon>
        <taxon>Mesorhabditis</taxon>
    </lineage>
</organism>
<evidence type="ECO:0000313" key="1">
    <source>
        <dbReference type="EMBL" id="CAJ0564438.1"/>
    </source>
</evidence>
<accession>A0AA36C8Q6</accession>
<dbReference type="Proteomes" id="UP001177023">
    <property type="component" value="Unassembled WGS sequence"/>
</dbReference>
<dbReference type="AlphaFoldDB" id="A0AA36C8Q6"/>
<dbReference type="EMBL" id="CATQJA010000883">
    <property type="protein sequence ID" value="CAJ0564438.1"/>
    <property type="molecule type" value="Genomic_DNA"/>
</dbReference>
<reference evidence="1" key="1">
    <citation type="submission" date="2023-06" db="EMBL/GenBank/DDBJ databases">
        <authorList>
            <person name="Delattre M."/>
        </authorList>
    </citation>
    <scope>NUCLEOTIDE SEQUENCE</scope>
    <source>
        <strain evidence="1">AF72</strain>
    </source>
</reference>